<feature type="transmembrane region" description="Helical" evidence="6">
    <location>
        <begin position="45"/>
        <end position="64"/>
    </location>
</feature>
<accession>A0A292PSG8</accession>
<dbReference type="EMBL" id="LN891058">
    <property type="protein sequence ID" value="CUS10074.1"/>
    <property type="molecule type" value="Genomic_DNA"/>
</dbReference>
<name>A0A292PSG8_9PEZI</name>
<protein>
    <recommendedName>
        <fullName evidence="7">MARVEL domain-containing protein</fullName>
    </recommendedName>
</protein>
<gene>
    <name evidence="8" type="ORF">GSTUAT00005839001</name>
</gene>
<evidence type="ECO:0000256" key="5">
    <source>
        <dbReference type="SAM" id="MobiDB-lite"/>
    </source>
</evidence>
<dbReference type="InterPro" id="IPR008253">
    <property type="entry name" value="Marvel"/>
</dbReference>
<evidence type="ECO:0000313" key="9">
    <source>
        <dbReference type="Proteomes" id="UP001412239"/>
    </source>
</evidence>
<keyword evidence="2 6" id="KW-0812">Transmembrane</keyword>
<comment type="subcellular location">
    <subcellularLocation>
        <location evidence="1">Membrane</location>
        <topology evidence="1">Multi-pass membrane protein</topology>
    </subcellularLocation>
</comment>
<dbReference type="Pfam" id="PF01284">
    <property type="entry name" value="MARVEL"/>
    <property type="match status" value="1"/>
</dbReference>
<dbReference type="Proteomes" id="UP001412239">
    <property type="component" value="Unassembled WGS sequence"/>
</dbReference>
<evidence type="ECO:0000259" key="7">
    <source>
        <dbReference type="Pfam" id="PF01284"/>
    </source>
</evidence>
<evidence type="ECO:0000256" key="2">
    <source>
        <dbReference type="ARBA" id="ARBA00022692"/>
    </source>
</evidence>
<evidence type="ECO:0000313" key="8">
    <source>
        <dbReference type="EMBL" id="CUS10074.1"/>
    </source>
</evidence>
<feature type="transmembrane region" description="Helical" evidence="6">
    <location>
        <begin position="76"/>
        <end position="99"/>
    </location>
</feature>
<feature type="compositionally biased region" description="Gly residues" evidence="5">
    <location>
        <begin position="243"/>
        <end position="256"/>
    </location>
</feature>
<dbReference type="AlphaFoldDB" id="A0A292PSG8"/>
<reference evidence="8" key="1">
    <citation type="submission" date="2015-10" db="EMBL/GenBank/DDBJ databases">
        <authorList>
            <person name="Regsiter A."/>
            <person name="william w."/>
        </authorList>
    </citation>
    <scope>NUCLEOTIDE SEQUENCE</scope>
    <source>
        <strain evidence="8">Montdore</strain>
    </source>
</reference>
<keyword evidence="9" id="KW-1185">Reference proteome</keyword>
<dbReference type="PANTHER" id="PTHR37451:SF3">
    <property type="entry name" value="MARVEL DOMAIN-CONTAINING PROTEIN"/>
    <property type="match status" value="1"/>
</dbReference>
<proteinExistence type="predicted"/>
<feature type="region of interest" description="Disordered" evidence="5">
    <location>
        <begin position="205"/>
        <end position="288"/>
    </location>
</feature>
<feature type="domain" description="MARVEL" evidence="7">
    <location>
        <begin position="11"/>
        <end position="158"/>
    </location>
</feature>
<dbReference type="PANTHER" id="PTHR37451">
    <property type="entry name" value="MARVEL DOMAIN"/>
    <property type="match status" value="1"/>
</dbReference>
<evidence type="ECO:0000256" key="1">
    <source>
        <dbReference type="ARBA" id="ARBA00004141"/>
    </source>
</evidence>
<evidence type="ECO:0000256" key="6">
    <source>
        <dbReference type="SAM" id="Phobius"/>
    </source>
</evidence>
<organism evidence="8 9">
    <name type="scientific">Tuber aestivum</name>
    <name type="common">summer truffle</name>
    <dbReference type="NCBI Taxonomy" id="59557"/>
    <lineage>
        <taxon>Eukaryota</taxon>
        <taxon>Fungi</taxon>
        <taxon>Dikarya</taxon>
        <taxon>Ascomycota</taxon>
        <taxon>Pezizomycotina</taxon>
        <taxon>Pezizomycetes</taxon>
        <taxon>Pezizales</taxon>
        <taxon>Tuberaceae</taxon>
        <taxon>Tuber</taxon>
    </lineage>
</organism>
<dbReference type="GO" id="GO:0016020">
    <property type="term" value="C:membrane"/>
    <property type="evidence" value="ECO:0007669"/>
    <property type="project" value="UniProtKB-SubCell"/>
</dbReference>
<feature type="transmembrane region" description="Helical" evidence="6">
    <location>
        <begin position="147"/>
        <end position="167"/>
    </location>
</feature>
<evidence type="ECO:0000256" key="4">
    <source>
        <dbReference type="ARBA" id="ARBA00023136"/>
    </source>
</evidence>
<keyword evidence="4 6" id="KW-0472">Membrane</keyword>
<evidence type="ECO:0000256" key="3">
    <source>
        <dbReference type="ARBA" id="ARBA00022989"/>
    </source>
</evidence>
<sequence length="288" mass="30898">MINVAILAKANLALHIIQALWSVVVMGVVIASMSANGPASGAVKYMFTMCWFAAPVLVYLTQAPRFERTKMFAHPYWVIGVNTIFSILWFAAFVSVAGYTNGGISDGEGKEKDEKIKKEGGCALFPAGTGEDPKACKMNQAAVGLGVVLWFFWLGTTAIAGYAAWYFHQNSVSPFEDLSPAGHDIEETTKDAFSSNDEYALINKDRDEDDGDSRFSSHHGRSGSVTSYDTGYDAHPGNPLPWGGEGSAYNGIGGHGPVAMSGNRRTPSGLSMPIAPDEDYSYRGAGTR</sequence>
<feature type="transmembrane region" description="Helical" evidence="6">
    <location>
        <begin position="12"/>
        <end position="33"/>
    </location>
</feature>
<keyword evidence="3 6" id="KW-1133">Transmembrane helix</keyword>